<gene>
    <name evidence="1" type="ORF">SNA_15040</name>
</gene>
<dbReference type="RefSeq" id="WP_030067929.1">
    <property type="nucleotide sequence ID" value="NZ_JRKI01000023.1"/>
</dbReference>
<accession>A0A0D7CPK8</accession>
<comment type="caution">
    <text evidence="1">The sequence shown here is derived from an EMBL/GenBank/DDBJ whole genome shotgun (WGS) entry which is preliminary data.</text>
</comment>
<evidence type="ECO:0008006" key="3">
    <source>
        <dbReference type="Google" id="ProtNLM"/>
    </source>
</evidence>
<keyword evidence="2" id="KW-1185">Reference proteome</keyword>
<organism evidence="1 2">
    <name type="scientific">Streptomyces natalensis ATCC 27448</name>
    <dbReference type="NCBI Taxonomy" id="1240678"/>
    <lineage>
        <taxon>Bacteria</taxon>
        <taxon>Bacillati</taxon>
        <taxon>Actinomycetota</taxon>
        <taxon>Actinomycetes</taxon>
        <taxon>Kitasatosporales</taxon>
        <taxon>Streptomycetaceae</taxon>
        <taxon>Streptomyces</taxon>
    </lineage>
</organism>
<dbReference type="Proteomes" id="UP000032458">
    <property type="component" value="Unassembled WGS sequence"/>
</dbReference>
<sequence length="107" mass="11502">MSLLDSGPDIVTVFPTVPVDDGYGGTKPGPGQPVMLRARVLPATSDESGEPGYLTGTEYRVYARAFPAGPWSRVEWAGHIWAVVGEPQHFGGSRRLAHDVATIRKRG</sequence>
<dbReference type="EMBL" id="JRKI01000023">
    <property type="protein sequence ID" value="KIZ17332.1"/>
    <property type="molecule type" value="Genomic_DNA"/>
</dbReference>
<protein>
    <recommendedName>
        <fullName evidence="3">Head-to-tail stopper</fullName>
    </recommendedName>
</protein>
<proteinExistence type="predicted"/>
<evidence type="ECO:0000313" key="1">
    <source>
        <dbReference type="EMBL" id="KIZ17332.1"/>
    </source>
</evidence>
<dbReference type="PATRIC" id="fig|1240678.4.peg.3157"/>
<dbReference type="AlphaFoldDB" id="A0A0D7CPK8"/>
<name>A0A0D7CPK8_9ACTN</name>
<evidence type="ECO:0000313" key="2">
    <source>
        <dbReference type="Proteomes" id="UP000032458"/>
    </source>
</evidence>
<reference evidence="1 2" key="1">
    <citation type="submission" date="2014-09" db="EMBL/GenBank/DDBJ databases">
        <title>Draft genome sequence of Streptomyces natalensis ATCC 27448, producer of the antifungal pimaricin.</title>
        <authorList>
            <person name="Mendes M.V."/>
            <person name="Beites T."/>
            <person name="Pires S."/>
            <person name="Santos C.L."/>
            <person name="Moradas-Ferreira P."/>
        </authorList>
    </citation>
    <scope>NUCLEOTIDE SEQUENCE [LARGE SCALE GENOMIC DNA]</scope>
    <source>
        <strain evidence="1 2">ATCC 27448</strain>
    </source>
</reference>